<evidence type="ECO:0000259" key="3">
    <source>
        <dbReference type="Pfam" id="PF01648"/>
    </source>
</evidence>
<dbReference type="GO" id="GO:0019878">
    <property type="term" value="P:lysine biosynthetic process via aminoadipic acid"/>
    <property type="evidence" value="ECO:0007669"/>
    <property type="project" value="TreeGrafter"/>
</dbReference>
<dbReference type="Gene3D" id="3.90.470.20">
    <property type="entry name" value="4'-phosphopantetheinyl transferase domain"/>
    <property type="match status" value="1"/>
</dbReference>
<evidence type="ECO:0000256" key="2">
    <source>
        <dbReference type="ARBA" id="ARBA00022679"/>
    </source>
</evidence>
<dbReference type="PANTHER" id="PTHR12215">
    <property type="entry name" value="PHOSPHOPANTETHEINE TRANSFERASE"/>
    <property type="match status" value="1"/>
</dbReference>
<dbReference type="Proteomes" id="UP000050867">
    <property type="component" value="Unassembled WGS sequence"/>
</dbReference>
<comment type="similarity">
    <text evidence="1">Belongs to the P-Pant transferase superfamily. Gsp/Sfp/HetI/AcpT family.</text>
</comment>
<dbReference type="EMBL" id="LLZU01000001">
    <property type="protein sequence ID" value="KRV51233.1"/>
    <property type="molecule type" value="Genomic_DNA"/>
</dbReference>
<dbReference type="InterPro" id="IPR050559">
    <property type="entry name" value="P-Pant_transferase_sf"/>
</dbReference>
<evidence type="ECO:0000313" key="5">
    <source>
        <dbReference type="Proteomes" id="UP000050867"/>
    </source>
</evidence>
<dbReference type="InterPro" id="IPR008278">
    <property type="entry name" value="4-PPantetheinyl_Trfase_dom"/>
</dbReference>
<gene>
    <name evidence="4" type="ORF">AQ490_00190</name>
</gene>
<dbReference type="eggNOG" id="COG2091">
    <property type="taxonomic scope" value="Bacteria"/>
</dbReference>
<dbReference type="PANTHER" id="PTHR12215:SF10">
    <property type="entry name" value="L-AMINOADIPATE-SEMIALDEHYDE DEHYDROGENASE-PHOSPHOPANTETHEINYL TRANSFERASE"/>
    <property type="match status" value="1"/>
</dbReference>
<dbReference type="GO" id="GO:0008897">
    <property type="term" value="F:holo-[acyl-carrier-protein] synthase activity"/>
    <property type="evidence" value="ECO:0007669"/>
    <property type="project" value="InterPro"/>
</dbReference>
<keyword evidence="5" id="KW-1185">Reference proteome</keyword>
<dbReference type="GO" id="GO:0005829">
    <property type="term" value="C:cytosol"/>
    <property type="evidence" value="ECO:0007669"/>
    <property type="project" value="TreeGrafter"/>
</dbReference>
<reference evidence="4 5" key="1">
    <citation type="submission" date="2015-10" db="EMBL/GenBank/DDBJ databases">
        <title>Draft genome sequence of pyrrolomycin-producing Streptomyces vitaminophilus.</title>
        <authorList>
            <person name="Graham D.E."/>
            <person name="Mahan K.M."/>
            <person name="Klingeman D.M."/>
            <person name="Hettich R.L."/>
            <person name="Parry R.J."/>
        </authorList>
    </citation>
    <scope>NUCLEOTIDE SEQUENCE [LARGE SCALE GENOMIC DNA]</scope>
    <source>
        <strain evidence="4 5">ATCC 31673</strain>
    </source>
</reference>
<name>A0A0T6LYY7_WENVI</name>
<proteinExistence type="inferred from homology"/>
<feature type="domain" description="4'-phosphopantetheinyl transferase" evidence="3">
    <location>
        <begin position="139"/>
        <end position="201"/>
    </location>
</feature>
<evidence type="ECO:0000313" key="4">
    <source>
        <dbReference type="EMBL" id="KRV51233.1"/>
    </source>
</evidence>
<dbReference type="STRING" id="76728.AQ490_00190"/>
<comment type="caution">
    <text evidence="4">The sequence shown here is derived from an EMBL/GenBank/DDBJ whole genome shotgun (WGS) entry which is preliminary data.</text>
</comment>
<dbReference type="Pfam" id="PF01648">
    <property type="entry name" value="ACPS"/>
    <property type="match status" value="1"/>
</dbReference>
<protein>
    <submittedName>
        <fullName evidence="4">4-phosphopantetheinyl transferase</fullName>
    </submittedName>
</protein>
<dbReference type="RefSeq" id="WP_018383315.1">
    <property type="nucleotide sequence ID" value="NZ_LLZU01000001.1"/>
</dbReference>
<dbReference type="GO" id="GO:0000287">
    <property type="term" value="F:magnesium ion binding"/>
    <property type="evidence" value="ECO:0007669"/>
    <property type="project" value="InterPro"/>
</dbReference>
<keyword evidence="2 4" id="KW-0808">Transferase</keyword>
<sequence>MTTTSSLAPRALALRTLPDTLPRPEAGVPQMWVQHVRDQSAAELAAGYELLDTEERRRANAFVRQELRDRYVAAHTALRRLLGAYLEQDPGKVEFVREPCPLCTKPHGRPAVAGRPTPPLHFSLSHSDELAVLAFADRPVGADVERFPGSSTVEEVAGSLHPRERAELAMLPQDRRPAAFARVWARKEAHLKGTGAGVGGGLDGHYLGIGPLPVDPPGWTLTDLAVDSGYAACVAVASSAPPPGR</sequence>
<accession>A0A0T6LYY7</accession>
<evidence type="ECO:0000256" key="1">
    <source>
        <dbReference type="ARBA" id="ARBA00010990"/>
    </source>
</evidence>
<dbReference type="AlphaFoldDB" id="A0A0T6LYY7"/>
<dbReference type="SUPFAM" id="SSF56214">
    <property type="entry name" value="4'-phosphopantetheinyl transferase"/>
    <property type="match status" value="2"/>
</dbReference>
<dbReference type="InterPro" id="IPR037143">
    <property type="entry name" value="4-PPantetheinyl_Trfase_dom_sf"/>
</dbReference>
<organism evidence="4 5">
    <name type="scientific">Wenjunlia vitaminophila</name>
    <name type="common">Streptomyces vitaminophilus</name>
    <dbReference type="NCBI Taxonomy" id="76728"/>
    <lineage>
        <taxon>Bacteria</taxon>
        <taxon>Bacillati</taxon>
        <taxon>Actinomycetota</taxon>
        <taxon>Actinomycetes</taxon>
        <taxon>Kitasatosporales</taxon>
        <taxon>Streptomycetaceae</taxon>
        <taxon>Wenjunlia</taxon>
    </lineage>
</organism>